<evidence type="ECO:0000259" key="10">
    <source>
        <dbReference type="Pfam" id="PF02911"/>
    </source>
</evidence>
<dbReference type="Pfam" id="PF02911">
    <property type="entry name" value="Formyl_trans_C"/>
    <property type="match status" value="1"/>
</dbReference>
<evidence type="ECO:0000256" key="6">
    <source>
        <dbReference type="ARBA" id="ARBA00022917"/>
    </source>
</evidence>
<dbReference type="Gene3D" id="3.10.25.10">
    <property type="entry name" value="Formyl transferase, C-terminal domain"/>
    <property type="match status" value="1"/>
</dbReference>
<dbReference type="CDD" id="cd08704">
    <property type="entry name" value="Met_tRNA_FMT_C"/>
    <property type="match status" value="1"/>
</dbReference>
<dbReference type="EMBL" id="DPPF01000022">
    <property type="protein sequence ID" value="HCW92252.1"/>
    <property type="molecule type" value="Genomic_DNA"/>
</dbReference>
<evidence type="ECO:0000256" key="8">
    <source>
        <dbReference type="HAMAP-Rule" id="MF_00182"/>
    </source>
</evidence>
<accession>A0A3D5QAR0</accession>
<dbReference type="InterPro" id="IPR041711">
    <property type="entry name" value="Met-tRNA-FMT_N"/>
</dbReference>
<evidence type="ECO:0000259" key="9">
    <source>
        <dbReference type="Pfam" id="PF00551"/>
    </source>
</evidence>
<comment type="caution">
    <text evidence="11">The sequence shown here is derived from an EMBL/GenBank/DDBJ whole genome shotgun (WGS) entry which is preliminary data.</text>
</comment>
<keyword evidence="5 8" id="KW-0808">Transferase</keyword>
<evidence type="ECO:0000256" key="7">
    <source>
        <dbReference type="ARBA" id="ARBA00048558"/>
    </source>
</evidence>
<dbReference type="HAMAP" id="MF_00182">
    <property type="entry name" value="Formyl_trans"/>
    <property type="match status" value="1"/>
</dbReference>
<keyword evidence="6 8" id="KW-0648">Protein biosynthesis</keyword>
<dbReference type="CDD" id="cd08646">
    <property type="entry name" value="FMT_core_Met-tRNA-FMT_N"/>
    <property type="match status" value="1"/>
</dbReference>
<dbReference type="GO" id="GO:0005829">
    <property type="term" value="C:cytosol"/>
    <property type="evidence" value="ECO:0007669"/>
    <property type="project" value="TreeGrafter"/>
</dbReference>
<evidence type="ECO:0000313" key="11">
    <source>
        <dbReference type="EMBL" id="HCW92252.1"/>
    </source>
</evidence>
<dbReference type="SUPFAM" id="SSF53328">
    <property type="entry name" value="Formyltransferase"/>
    <property type="match status" value="1"/>
</dbReference>
<dbReference type="PANTHER" id="PTHR11138">
    <property type="entry name" value="METHIONYL-TRNA FORMYLTRANSFERASE"/>
    <property type="match status" value="1"/>
</dbReference>
<evidence type="ECO:0000313" key="12">
    <source>
        <dbReference type="Proteomes" id="UP000262325"/>
    </source>
</evidence>
<dbReference type="InterPro" id="IPR001555">
    <property type="entry name" value="GART_AS"/>
</dbReference>
<evidence type="ECO:0000256" key="3">
    <source>
        <dbReference type="ARBA" id="ARBA00012261"/>
    </source>
</evidence>
<dbReference type="InterPro" id="IPR037022">
    <property type="entry name" value="Formyl_trans_C_sf"/>
</dbReference>
<dbReference type="PROSITE" id="PS00373">
    <property type="entry name" value="GART"/>
    <property type="match status" value="1"/>
</dbReference>
<organism evidence="11 12">
    <name type="scientific">Flexistipes sinusarabici</name>
    <dbReference type="NCBI Taxonomy" id="2352"/>
    <lineage>
        <taxon>Bacteria</taxon>
        <taxon>Pseudomonadati</taxon>
        <taxon>Deferribacterota</taxon>
        <taxon>Deferribacteres</taxon>
        <taxon>Deferribacterales</taxon>
        <taxon>Flexistipitaceae</taxon>
        <taxon>Flexistipes</taxon>
    </lineage>
</organism>
<dbReference type="InterPro" id="IPR005794">
    <property type="entry name" value="Fmt"/>
</dbReference>
<dbReference type="NCBIfam" id="TIGR00460">
    <property type="entry name" value="fmt"/>
    <property type="match status" value="1"/>
</dbReference>
<feature type="domain" description="Formyl transferase N-terminal" evidence="9">
    <location>
        <begin position="40"/>
        <end position="195"/>
    </location>
</feature>
<dbReference type="AlphaFoldDB" id="A0A3D5QAR0"/>
<dbReference type="InterPro" id="IPR044135">
    <property type="entry name" value="Met-tRNA-FMT_C"/>
</dbReference>
<evidence type="ECO:0000256" key="1">
    <source>
        <dbReference type="ARBA" id="ARBA00002606"/>
    </source>
</evidence>
<dbReference type="InterPro" id="IPR011034">
    <property type="entry name" value="Formyl_transferase-like_C_sf"/>
</dbReference>
<proteinExistence type="inferred from homology"/>
<dbReference type="PANTHER" id="PTHR11138:SF5">
    <property type="entry name" value="METHIONYL-TRNA FORMYLTRANSFERASE, MITOCHONDRIAL"/>
    <property type="match status" value="1"/>
</dbReference>
<feature type="binding site" evidence="8">
    <location>
        <begin position="126"/>
        <end position="129"/>
    </location>
    <ligand>
        <name>(6S)-5,6,7,8-tetrahydrofolate</name>
        <dbReference type="ChEBI" id="CHEBI:57453"/>
    </ligand>
</feature>
<name>A0A3D5QAR0_FLESI</name>
<protein>
    <recommendedName>
        <fullName evidence="4 8">Methionyl-tRNA formyltransferase</fullName>
        <ecNumber evidence="3 8">2.1.2.9</ecNumber>
    </recommendedName>
</protein>
<comment type="function">
    <text evidence="1 8">Attaches a formyl group to the free amino group of methionyl-tRNA(fMet). The formyl group appears to play a dual role in the initiator identity of N-formylmethionyl-tRNA by promoting its recognition by IF2 and preventing the misappropriation of this tRNA by the elongation apparatus.</text>
</comment>
<gene>
    <name evidence="8" type="primary">fmt</name>
    <name evidence="11" type="ORF">DHM44_01055</name>
</gene>
<dbReference type="InterPro" id="IPR036477">
    <property type="entry name" value="Formyl_transf_N_sf"/>
</dbReference>
<dbReference type="SUPFAM" id="SSF50486">
    <property type="entry name" value="FMT C-terminal domain-like"/>
    <property type="match status" value="1"/>
</dbReference>
<dbReference type="EC" id="2.1.2.9" evidence="3 8"/>
<dbReference type="Proteomes" id="UP000262325">
    <property type="component" value="Unassembled WGS sequence"/>
</dbReference>
<dbReference type="Gene3D" id="3.40.50.170">
    <property type="entry name" value="Formyl transferase, N-terminal domain"/>
    <property type="match status" value="1"/>
</dbReference>
<dbReference type="Pfam" id="PF00551">
    <property type="entry name" value="Formyl_trans_N"/>
    <property type="match status" value="1"/>
</dbReference>
<dbReference type="GO" id="GO:0004479">
    <property type="term" value="F:methionyl-tRNA formyltransferase activity"/>
    <property type="evidence" value="ECO:0007669"/>
    <property type="project" value="UniProtKB-UniRule"/>
</dbReference>
<dbReference type="InterPro" id="IPR005793">
    <property type="entry name" value="Formyl_trans_C"/>
</dbReference>
<evidence type="ECO:0000256" key="4">
    <source>
        <dbReference type="ARBA" id="ARBA00016014"/>
    </source>
</evidence>
<dbReference type="InterPro" id="IPR002376">
    <property type="entry name" value="Formyl_transf_N"/>
</dbReference>
<evidence type="ECO:0000256" key="5">
    <source>
        <dbReference type="ARBA" id="ARBA00022679"/>
    </source>
</evidence>
<reference evidence="11 12" key="1">
    <citation type="journal article" date="2018" name="Nat. Biotechnol.">
        <title>A standardized bacterial taxonomy based on genome phylogeny substantially revises the tree of life.</title>
        <authorList>
            <person name="Parks D.H."/>
            <person name="Chuvochina M."/>
            <person name="Waite D.W."/>
            <person name="Rinke C."/>
            <person name="Skarshewski A."/>
            <person name="Chaumeil P.A."/>
            <person name="Hugenholtz P."/>
        </authorList>
    </citation>
    <scope>NUCLEOTIDE SEQUENCE [LARGE SCALE GENOMIC DNA]</scope>
    <source>
        <strain evidence="11">UBA8672</strain>
    </source>
</reference>
<sequence>MHPHLSITAAFQGVKMKVIYMGTPGIAIKPLESLVNHPRINIPLVICQPDKPKGRGKKLAPPPVKEFAETAGIEVYQPLTLKNNNELVQKISHIEPDFLVVVAYGRILPNNILNSAKYAPINVHFSLLPKYRGAAPVNWAVVNGEKHTGVTTMLMSEGLDEGDILLQNSVEIDLKNSVELSEELSELGAELIVKTLLNFENIQPRPQNHRLSSYAPVINKKDGLIDWSESASQIERQIRGFQPWPSAFSYINGKMIKLFKAEVVENIESSHKAGSIIEINKESFTVKCGKDCLRVLELQMEGKKRTTAKNFLSGNKLEKGMRLGQ</sequence>
<comment type="similarity">
    <text evidence="2 8">Belongs to the Fmt family.</text>
</comment>
<evidence type="ECO:0000256" key="2">
    <source>
        <dbReference type="ARBA" id="ARBA00010699"/>
    </source>
</evidence>
<comment type="catalytic activity">
    <reaction evidence="7 8">
        <text>L-methionyl-tRNA(fMet) + (6R)-10-formyltetrahydrofolate = N-formyl-L-methionyl-tRNA(fMet) + (6S)-5,6,7,8-tetrahydrofolate + H(+)</text>
        <dbReference type="Rhea" id="RHEA:24380"/>
        <dbReference type="Rhea" id="RHEA-COMP:9952"/>
        <dbReference type="Rhea" id="RHEA-COMP:9953"/>
        <dbReference type="ChEBI" id="CHEBI:15378"/>
        <dbReference type="ChEBI" id="CHEBI:57453"/>
        <dbReference type="ChEBI" id="CHEBI:78530"/>
        <dbReference type="ChEBI" id="CHEBI:78844"/>
        <dbReference type="ChEBI" id="CHEBI:195366"/>
        <dbReference type="EC" id="2.1.2.9"/>
    </reaction>
</comment>
<feature type="domain" description="Formyl transferase C-terminal" evidence="10">
    <location>
        <begin position="218"/>
        <end position="315"/>
    </location>
</feature>